<evidence type="ECO:0000313" key="2">
    <source>
        <dbReference type="EMBL" id="TRY95066.1"/>
    </source>
</evidence>
<sequence length="299" mass="33178">MLSSTGSRGGGVSSCSLNRFVRHDAGGKLLLRLLETGAGVSCLRQSTFLNMMSEMTADAVKRAAIRIMMMPTGILAFNPVRAEIQPLHEFLPSKTRRWTDGVSPGSPACDSNGLKHMDAELADIDEEEDEEPERAVAPEKMQHSLFRKLRVIHGVYLKAPYRGLYQQTNEHGVKSMNQSIAKPKSTPLEESTQNQDKQPKMLANSVPVWTEKELGSFPLQLLLSPHELGLGSCLILNTSPQNIYLHPLLQVLPCPRTKVKRQNFPLWDPRLTLKAASHDMLPPAWSKFFTRPSVSPCGS</sequence>
<dbReference type="AlphaFoldDB" id="A0A553QZ26"/>
<organism evidence="2 3">
    <name type="scientific">Danionella cerebrum</name>
    <dbReference type="NCBI Taxonomy" id="2873325"/>
    <lineage>
        <taxon>Eukaryota</taxon>
        <taxon>Metazoa</taxon>
        <taxon>Chordata</taxon>
        <taxon>Craniata</taxon>
        <taxon>Vertebrata</taxon>
        <taxon>Euteleostomi</taxon>
        <taxon>Actinopterygii</taxon>
        <taxon>Neopterygii</taxon>
        <taxon>Teleostei</taxon>
        <taxon>Ostariophysi</taxon>
        <taxon>Cypriniformes</taxon>
        <taxon>Danionidae</taxon>
        <taxon>Danioninae</taxon>
        <taxon>Danionella</taxon>
    </lineage>
</organism>
<comment type="caution">
    <text evidence="2">The sequence shown here is derived from an EMBL/GenBank/DDBJ whole genome shotgun (WGS) entry which is preliminary data.</text>
</comment>
<accession>A0A553QZ26</accession>
<evidence type="ECO:0000256" key="1">
    <source>
        <dbReference type="SAM" id="MobiDB-lite"/>
    </source>
</evidence>
<dbReference type="EMBL" id="SRMA01025411">
    <property type="protein sequence ID" value="TRY95066.1"/>
    <property type="molecule type" value="Genomic_DNA"/>
</dbReference>
<protein>
    <submittedName>
        <fullName evidence="2">Uncharacterized protein</fullName>
    </submittedName>
</protein>
<keyword evidence="3" id="KW-1185">Reference proteome</keyword>
<feature type="region of interest" description="Disordered" evidence="1">
    <location>
        <begin position="175"/>
        <end position="199"/>
    </location>
</feature>
<dbReference type="Proteomes" id="UP000316079">
    <property type="component" value="Unassembled WGS sequence"/>
</dbReference>
<name>A0A553QZ26_9TELE</name>
<proteinExistence type="predicted"/>
<gene>
    <name evidence="2" type="ORF">DNTS_004695</name>
</gene>
<reference evidence="2 3" key="1">
    <citation type="journal article" date="2019" name="Sci. Data">
        <title>Hybrid genome assembly and annotation of Danionella translucida.</title>
        <authorList>
            <person name="Kadobianskyi M."/>
            <person name="Schulze L."/>
            <person name="Schuelke M."/>
            <person name="Judkewitz B."/>
        </authorList>
    </citation>
    <scope>NUCLEOTIDE SEQUENCE [LARGE SCALE GENOMIC DNA]</scope>
    <source>
        <strain evidence="2 3">Bolton</strain>
    </source>
</reference>
<evidence type="ECO:0000313" key="3">
    <source>
        <dbReference type="Proteomes" id="UP000316079"/>
    </source>
</evidence>